<dbReference type="InterPro" id="IPR008965">
    <property type="entry name" value="CBM2/CBM3_carb-bd_dom_sf"/>
</dbReference>
<dbReference type="Pfam" id="PF00553">
    <property type="entry name" value="CBM_2"/>
    <property type="match status" value="1"/>
</dbReference>
<dbReference type="Proteomes" id="UP000530234">
    <property type="component" value="Unassembled WGS sequence"/>
</dbReference>
<dbReference type="GO" id="GO:0030247">
    <property type="term" value="F:polysaccharide binding"/>
    <property type="evidence" value="ECO:0007669"/>
    <property type="project" value="UniProtKB-UniRule"/>
</dbReference>
<keyword evidence="6 10" id="KW-0119">Carbohydrate metabolism</keyword>
<evidence type="ECO:0000256" key="5">
    <source>
        <dbReference type="ARBA" id="ARBA00022801"/>
    </source>
</evidence>
<comment type="catalytic activity">
    <reaction evidence="1 10">
        <text>Endohydrolysis of (1-&gt;4)-beta-D-xylosidic linkages in xylans.</text>
        <dbReference type="EC" id="3.2.1.8"/>
    </reaction>
</comment>
<dbReference type="Pfam" id="PF00331">
    <property type="entry name" value="Glyco_hydro_10"/>
    <property type="match status" value="1"/>
</dbReference>
<name>A0A7W3T2Y5_9ACTN</name>
<evidence type="ECO:0000256" key="12">
    <source>
        <dbReference type="SAM" id="SignalP"/>
    </source>
</evidence>
<dbReference type="InterPro" id="IPR012291">
    <property type="entry name" value="CBM2_carb-bd_dom_sf"/>
</dbReference>
<dbReference type="InterPro" id="IPR001919">
    <property type="entry name" value="CBD2"/>
</dbReference>
<evidence type="ECO:0000259" key="14">
    <source>
        <dbReference type="PROSITE" id="PS51760"/>
    </source>
</evidence>
<dbReference type="EC" id="3.2.1.8" evidence="10"/>
<evidence type="ECO:0000256" key="2">
    <source>
        <dbReference type="ARBA" id="ARBA00007495"/>
    </source>
</evidence>
<dbReference type="SUPFAM" id="SSF51445">
    <property type="entry name" value="(Trans)glycosidases"/>
    <property type="match status" value="1"/>
</dbReference>
<evidence type="ECO:0000256" key="1">
    <source>
        <dbReference type="ARBA" id="ARBA00000681"/>
    </source>
</evidence>
<gene>
    <name evidence="15" type="ORF">FOE67_10355</name>
</gene>
<feature type="active site" description="Nucleophile" evidence="9">
    <location>
        <position position="267"/>
    </location>
</feature>
<feature type="signal peptide" evidence="12">
    <location>
        <begin position="1"/>
        <end position="25"/>
    </location>
</feature>
<evidence type="ECO:0000259" key="13">
    <source>
        <dbReference type="PROSITE" id="PS51173"/>
    </source>
</evidence>
<dbReference type="PROSITE" id="PS51760">
    <property type="entry name" value="GH10_2"/>
    <property type="match status" value="1"/>
</dbReference>
<feature type="domain" description="GH10" evidence="14">
    <location>
        <begin position="31"/>
        <end position="345"/>
    </location>
</feature>
<feature type="region of interest" description="Disordered" evidence="11">
    <location>
        <begin position="350"/>
        <end position="384"/>
    </location>
</feature>
<evidence type="ECO:0000313" key="15">
    <source>
        <dbReference type="EMBL" id="MBB0229906.1"/>
    </source>
</evidence>
<dbReference type="GO" id="GO:0031176">
    <property type="term" value="F:endo-1,4-beta-xylanase activity"/>
    <property type="evidence" value="ECO:0007669"/>
    <property type="project" value="UniProtKB-EC"/>
</dbReference>
<sequence>MSSRVRRAAVALAAGVLISGVGVHASTMTASAQDSTLRAAAESSGRFVGTAINDSLLNNSTYRAIAEREFSSVTAENAMKWEAIEPNRGQYNWAGADRLMNFAAQNNQQVWGHVLVWHSQLPGWLDNGNFSGSELRSIMNNHIETFAGRYRGQVDRWEVVNEIFNEDGSFRDTIWLRGLGESYVEEAFRAARAADPNAKLFINDYNTDGINAKSDAMYRLVSNLVARGVPIDGVGFQSHMILGQVPSTYQQNLQRFADLGLEVAVTELDIRMNTPADSTRLQRQANEYASVTEACLAVSRCSGITVWGISDRDSWIPDWFQGEGAANLYDENYQPKPAYYAMREAFGGPGGGPGGGDNGGPGGNGGNDGGDNGGPGGPGTGECTANYDVTSRWDAGSVVELRVTTRQALTGWQVSFDLPAGVRVTNGWNANVTQSGNRVTATNADYNGNVGANGTLQFGFMTDSGQQYSAPAVSLNGVACSGS</sequence>
<accession>A0A7W3T2Y5</accession>
<dbReference type="Gene3D" id="3.20.20.80">
    <property type="entry name" value="Glycosidases"/>
    <property type="match status" value="1"/>
</dbReference>
<keyword evidence="3 15" id="KW-0858">Xylan degradation</keyword>
<feature type="domain" description="CBM2" evidence="13">
    <location>
        <begin position="376"/>
        <end position="483"/>
    </location>
</feature>
<evidence type="ECO:0000256" key="10">
    <source>
        <dbReference type="RuleBase" id="RU361174"/>
    </source>
</evidence>
<evidence type="ECO:0000256" key="7">
    <source>
        <dbReference type="ARBA" id="ARBA00023295"/>
    </source>
</evidence>
<dbReference type="PROSITE" id="PS00591">
    <property type="entry name" value="GH10_1"/>
    <property type="match status" value="1"/>
</dbReference>
<dbReference type="InterPro" id="IPR017853">
    <property type="entry name" value="GH"/>
</dbReference>
<dbReference type="InterPro" id="IPR031158">
    <property type="entry name" value="GH10_AS"/>
</dbReference>
<feature type="compositionally biased region" description="Gly residues" evidence="11">
    <location>
        <begin position="350"/>
        <end position="380"/>
    </location>
</feature>
<evidence type="ECO:0000313" key="16">
    <source>
        <dbReference type="Proteomes" id="UP000530234"/>
    </source>
</evidence>
<keyword evidence="8 10" id="KW-0624">Polysaccharide degradation</keyword>
<evidence type="ECO:0000256" key="6">
    <source>
        <dbReference type="ARBA" id="ARBA00023277"/>
    </source>
</evidence>
<reference evidence="16" key="1">
    <citation type="submission" date="2019-10" db="EMBL/GenBank/DDBJ databases">
        <title>Streptomyces sp. nov., a novel actinobacterium isolated from alkaline environment.</title>
        <authorList>
            <person name="Golinska P."/>
        </authorList>
    </citation>
    <scope>NUCLEOTIDE SEQUENCE [LARGE SCALE GENOMIC DNA]</scope>
    <source>
        <strain evidence="16">DSM 42108</strain>
    </source>
</reference>
<evidence type="ECO:0000256" key="11">
    <source>
        <dbReference type="SAM" id="MobiDB-lite"/>
    </source>
</evidence>
<dbReference type="SMART" id="SM00633">
    <property type="entry name" value="Glyco_10"/>
    <property type="match status" value="1"/>
</dbReference>
<dbReference type="InterPro" id="IPR044846">
    <property type="entry name" value="GH10"/>
</dbReference>
<dbReference type="SMART" id="SM00637">
    <property type="entry name" value="CBD_II"/>
    <property type="match status" value="1"/>
</dbReference>
<organism evidence="15 16">
    <name type="scientific">Streptomyces calidiresistens</name>
    <dbReference type="NCBI Taxonomy" id="1485586"/>
    <lineage>
        <taxon>Bacteria</taxon>
        <taxon>Bacillati</taxon>
        <taxon>Actinomycetota</taxon>
        <taxon>Actinomycetes</taxon>
        <taxon>Kitasatosporales</taxon>
        <taxon>Streptomycetaceae</taxon>
        <taxon>Streptomyces</taxon>
    </lineage>
</organism>
<dbReference type="GO" id="GO:0045493">
    <property type="term" value="P:xylan catabolic process"/>
    <property type="evidence" value="ECO:0007669"/>
    <property type="project" value="UniProtKB-KW"/>
</dbReference>
<dbReference type="Gene3D" id="2.60.40.290">
    <property type="match status" value="1"/>
</dbReference>
<evidence type="ECO:0000256" key="9">
    <source>
        <dbReference type="PROSITE-ProRule" id="PRU10061"/>
    </source>
</evidence>
<dbReference type="InterPro" id="IPR001000">
    <property type="entry name" value="GH10_dom"/>
</dbReference>
<dbReference type="PANTHER" id="PTHR31490">
    <property type="entry name" value="GLYCOSYL HYDROLASE"/>
    <property type="match status" value="1"/>
</dbReference>
<keyword evidence="5 10" id="KW-0378">Hydrolase</keyword>
<dbReference type="SUPFAM" id="SSF49384">
    <property type="entry name" value="Carbohydrate-binding domain"/>
    <property type="match status" value="1"/>
</dbReference>
<keyword evidence="7 10" id="KW-0326">Glycosidase</keyword>
<dbReference type="PROSITE" id="PS51173">
    <property type="entry name" value="CBM2"/>
    <property type="match status" value="1"/>
</dbReference>
<protein>
    <recommendedName>
        <fullName evidence="10">Beta-xylanase</fullName>
        <ecNumber evidence="10">3.2.1.8</ecNumber>
    </recommendedName>
</protein>
<dbReference type="PRINTS" id="PR00134">
    <property type="entry name" value="GLHYDRLASE10"/>
</dbReference>
<evidence type="ECO:0000256" key="3">
    <source>
        <dbReference type="ARBA" id="ARBA00022651"/>
    </source>
</evidence>
<dbReference type="AlphaFoldDB" id="A0A7W3T2Y5"/>
<proteinExistence type="inferred from homology"/>
<comment type="caution">
    <text evidence="15">The sequence shown here is derived from an EMBL/GenBank/DDBJ whole genome shotgun (WGS) entry which is preliminary data.</text>
</comment>
<comment type="similarity">
    <text evidence="2 10">Belongs to the glycosyl hydrolase 10 (cellulase F) family.</text>
</comment>
<feature type="chain" id="PRO_5030859651" description="Beta-xylanase" evidence="12">
    <location>
        <begin position="26"/>
        <end position="483"/>
    </location>
</feature>
<dbReference type="EMBL" id="VKHS01000187">
    <property type="protein sequence ID" value="MBB0229906.1"/>
    <property type="molecule type" value="Genomic_DNA"/>
</dbReference>
<keyword evidence="16" id="KW-1185">Reference proteome</keyword>
<evidence type="ECO:0000256" key="8">
    <source>
        <dbReference type="ARBA" id="ARBA00023326"/>
    </source>
</evidence>
<keyword evidence="4 12" id="KW-0732">Signal</keyword>
<dbReference type="PANTHER" id="PTHR31490:SF88">
    <property type="entry name" value="BETA-XYLANASE"/>
    <property type="match status" value="1"/>
</dbReference>
<evidence type="ECO:0000256" key="4">
    <source>
        <dbReference type="ARBA" id="ARBA00022729"/>
    </source>
</evidence>